<accession>C6BQ91</accession>
<name>C6BQ91_RALP1</name>
<gene>
    <name evidence="2" type="ordered locus">Rpic12D_4700</name>
</gene>
<organism evidence="2">
    <name type="scientific">Ralstonia pickettii (strain 12D)</name>
    <dbReference type="NCBI Taxonomy" id="428406"/>
    <lineage>
        <taxon>Bacteria</taxon>
        <taxon>Pseudomonadati</taxon>
        <taxon>Pseudomonadota</taxon>
        <taxon>Betaproteobacteria</taxon>
        <taxon>Burkholderiales</taxon>
        <taxon>Burkholderiaceae</taxon>
        <taxon>Ralstonia</taxon>
    </lineage>
</organism>
<geneLocation type="plasmid" evidence="2">
    <name>pRp12D01</name>
</geneLocation>
<keyword evidence="1" id="KW-0472">Membrane</keyword>
<dbReference type="EMBL" id="CP001646">
    <property type="protein sequence ID" value="ACS65938.1"/>
    <property type="molecule type" value="Genomic_DNA"/>
</dbReference>
<evidence type="ECO:0000313" key="2">
    <source>
        <dbReference type="EMBL" id="ACS65938.1"/>
    </source>
</evidence>
<dbReference type="HOGENOM" id="CLU_3221091_0_0_4"/>
<keyword evidence="1" id="KW-0812">Transmembrane</keyword>
<evidence type="ECO:0000256" key="1">
    <source>
        <dbReference type="SAM" id="Phobius"/>
    </source>
</evidence>
<reference evidence="2" key="1">
    <citation type="submission" date="2009-06" db="EMBL/GenBank/DDBJ databases">
        <title>Complete sequence plasmid 1 of Ralstonia pickettii 12D.</title>
        <authorList>
            <consortium name="US DOE Joint Genome Institute"/>
            <person name="Lucas S."/>
            <person name="Copeland A."/>
            <person name="Lapidus A."/>
            <person name="Glavina del Rio T."/>
            <person name="Dalin E."/>
            <person name="Tice H."/>
            <person name="Bruce D."/>
            <person name="Goodwin L."/>
            <person name="Pitluck S."/>
            <person name="Sims D."/>
            <person name="Meincke L."/>
            <person name="Brettin T."/>
            <person name="Detter J.C."/>
            <person name="Han C."/>
            <person name="Larimer F."/>
            <person name="Land M."/>
            <person name="Hauser L."/>
            <person name="Kyrpides N."/>
            <person name="Ovchinnikova G."/>
            <person name="Marsh T."/>
            <person name="Richardson P."/>
        </authorList>
    </citation>
    <scope>NUCLEOTIDE SEQUENCE [LARGE SCALE GENOMIC DNA]</scope>
    <source>
        <strain evidence="2">12D</strain>
        <plasmid>12D</plasmid>
        <plasmid evidence="2">pRp12D01</plasmid>
    </source>
</reference>
<keyword evidence="2" id="KW-0614">Plasmid</keyword>
<proteinExistence type="predicted"/>
<feature type="transmembrane region" description="Helical" evidence="1">
    <location>
        <begin position="21"/>
        <end position="38"/>
    </location>
</feature>
<protein>
    <submittedName>
        <fullName evidence="2">Uncharacterized protein</fullName>
    </submittedName>
</protein>
<sequence>MFAVRYFASKGVNFIDSNRRIVYFEVFIFIWLFLFRHLSHFTLT</sequence>
<dbReference type="KEGG" id="rpf:Rpic12D_4700"/>
<keyword evidence="1" id="KW-1133">Transmembrane helix</keyword>
<dbReference type="AlphaFoldDB" id="C6BQ91"/>